<feature type="transmembrane region" description="Helical" evidence="1">
    <location>
        <begin position="6"/>
        <end position="26"/>
    </location>
</feature>
<name>A0A419AUI4_PECCA</name>
<feature type="transmembrane region" description="Helical" evidence="1">
    <location>
        <begin position="38"/>
        <end position="55"/>
    </location>
</feature>
<comment type="caution">
    <text evidence="2">The sequence shown here is derived from an EMBL/GenBank/DDBJ whole genome shotgun (WGS) entry which is preliminary data.</text>
</comment>
<protein>
    <submittedName>
        <fullName evidence="2">Uncharacterized protein</fullName>
    </submittedName>
</protein>
<dbReference type="Proteomes" id="UP000283655">
    <property type="component" value="Unassembled WGS sequence"/>
</dbReference>
<feature type="transmembrane region" description="Helical" evidence="1">
    <location>
        <begin position="75"/>
        <end position="94"/>
    </location>
</feature>
<evidence type="ECO:0000313" key="3">
    <source>
        <dbReference type="Proteomes" id="UP000283655"/>
    </source>
</evidence>
<keyword evidence="1" id="KW-0472">Membrane</keyword>
<evidence type="ECO:0000313" key="2">
    <source>
        <dbReference type="EMBL" id="RJL50245.1"/>
    </source>
</evidence>
<gene>
    <name evidence="2" type="ORF">D5071_14625</name>
</gene>
<proteinExistence type="predicted"/>
<reference evidence="2 3" key="1">
    <citation type="submission" date="2018-09" db="EMBL/GenBank/DDBJ databases">
        <title>Phylogenetic diversity of Pectobacterium and Dickeya strains causing blackleg disease of potato in Morocco.</title>
        <authorList>
            <person name="Oulghazi S."/>
            <person name="Moumni M."/>
            <person name="Faure D."/>
        </authorList>
    </citation>
    <scope>NUCLEOTIDE SEQUENCE [LARGE SCALE GENOMIC DNA]</scope>
    <source>
        <strain evidence="2 3">S1.15.11.2D</strain>
    </source>
</reference>
<keyword evidence="1" id="KW-0812">Transmembrane</keyword>
<organism evidence="2 3">
    <name type="scientific">Pectobacterium carotovorum</name>
    <name type="common">Erwinia carotovora</name>
    <dbReference type="NCBI Taxonomy" id="554"/>
    <lineage>
        <taxon>Bacteria</taxon>
        <taxon>Pseudomonadati</taxon>
        <taxon>Pseudomonadota</taxon>
        <taxon>Gammaproteobacteria</taxon>
        <taxon>Enterobacterales</taxon>
        <taxon>Pectobacteriaceae</taxon>
        <taxon>Pectobacterium</taxon>
    </lineage>
</organism>
<dbReference type="RefSeq" id="WP_119874220.1">
    <property type="nucleotide sequence ID" value="NZ_QZDH01000033.1"/>
</dbReference>
<dbReference type="AlphaFoldDB" id="A0A419AUI4"/>
<keyword evidence="1" id="KW-1133">Transmembrane helix</keyword>
<sequence length="98" mass="11217">MIGIILLSIIIAAIYLWVKNGGAQRFHIRLEKFFDPNILYLGVVILVFSFVMPVFFSGLESDSDFIKDLGSIVEVFINCLSFFGVLIIIISFFMRKKF</sequence>
<dbReference type="EMBL" id="QZDH01000033">
    <property type="protein sequence ID" value="RJL50245.1"/>
    <property type="molecule type" value="Genomic_DNA"/>
</dbReference>
<evidence type="ECO:0000256" key="1">
    <source>
        <dbReference type="SAM" id="Phobius"/>
    </source>
</evidence>
<accession>A0A419AUI4</accession>